<dbReference type="GO" id="GO:0003735">
    <property type="term" value="F:structural constituent of ribosome"/>
    <property type="evidence" value="ECO:0007669"/>
    <property type="project" value="InterPro"/>
</dbReference>
<keyword evidence="2" id="KW-0689">Ribosomal protein</keyword>
<sequence>MKKIEDNTFVFIVDVKHQIEQAVKKCYDIDVAKINTLIRCDEEKAYVCLAPYYDTLDVANSLGS</sequence>
<dbReference type="PANTHER" id="PTHR11620">
    <property type="entry name" value="60S RIBOSOMAL PROTEIN L23A"/>
    <property type="match status" value="1"/>
</dbReference>
<protein>
    <recommendedName>
        <fullName evidence="6">Ribosomal protein L23/L25 N-terminal domain-containing protein</fullName>
    </recommendedName>
</protein>
<dbReference type="InterPro" id="IPR012677">
    <property type="entry name" value="Nucleotide-bd_a/b_plait_sf"/>
</dbReference>
<gene>
    <name evidence="4" type="ORF">E5288_WYG022678</name>
</gene>
<comment type="similarity">
    <text evidence="1">Belongs to the universal ribosomal protein uL23 family.</text>
</comment>
<dbReference type="GO" id="GO:0044391">
    <property type="term" value="C:ribosomal subunit"/>
    <property type="evidence" value="ECO:0007669"/>
    <property type="project" value="UniProtKB-ARBA"/>
</dbReference>
<dbReference type="AlphaFoldDB" id="A0A6B0R1M2"/>
<reference evidence="4" key="1">
    <citation type="submission" date="2019-10" db="EMBL/GenBank/DDBJ databases">
        <title>The sequence and de novo assembly of the wild yak genome.</title>
        <authorList>
            <person name="Liu Y."/>
        </authorList>
    </citation>
    <scope>NUCLEOTIDE SEQUENCE [LARGE SCALE GENOMIC DNA]</scope>
    <source>
        <strain evidence="4">WY2019</strain>
    </source>
</reference>
<organism evidence="4 5">
    <name type="scientific">Bos mutus</name>
    <name type="common">wild yak</name>
    <dbReference type="NCBI Taxonomy" id="72004"/>
    <lineage>
        <taxon>Eukaryota</taxon>
        <taxon>Metazoa</taxon>
        <taxon>Chordata</taxon>
        <taxon>Craniata</taxon>
        <taxon>Vertebrata</taxon>
        <taxon>Euteleostomi</taxon>
        <taxon>Mammalia</taxon>
        <taxon>Eutheria</taxon>
        <taxon>Laurasiatheria</taxon>
        <taxon>Artiodactyla</taxon>
        <taxon>Ruminantia</taxon>
        <taxon>Pecora</taxon>
        <taxon>Bovidae</taxon>
        <taxon>Bovinae</taxon>
        <taxon>Bos</taxon>
    </lineage>
</organism>
<dbReference type="Proteomes" id="UP000322234">
    <property type="component" value="Unassembled WGS sequence"/>
</dbReference>
<dbReference type="GO" id="GO:0006412">
    <property type="term" value="P:translation"/>
    <property type="evidence" value="ECO:0007669"/>
    <property type="project" value="InterPro"/>
</dbReference>
<accession>A0A6B0R1M2</accession>
<evidence type="ECO:0000256" key="1">
    <source>
        <dbReference type="ARBA" id="ARBA00006700"/>
    </source>
</evidence>
<evidence type="ECO:0000313" key="4">
    <source>
        <dbReference type="EMBL" id="MXQ82841.1"/>
    </source>
</evidence>
<evidence type="ECO:0000256" key="3">
    <source>
        <dbReference type="ARBA" id="ARBA00023274"/>
    </source>
</evidence>
<comment type="caution">
    <text evidence="4">The sequence shown here is derived from an EMBL/GenBank/DDBJ whole genome shotgun (WGS) entry which is preliminary data.</text>
</comment>
<keyword evidence="3" id="KW-0687">Ribonucleoprotein</keyword>
<keyword evidence="5" id="KW-1185">Reference proteome</keyword>
<dbReference type="InterPro" id="IPR013025">
    <property type="entry name" value="Ribosomal_uL23-like"/>
</dbReference>
<dbReference type="InterPro" id="IPR012678">
    <property type="entry name" value="Ribosomal_uL23/eL15/eS24_sf"/>
</dbReference>
<evidence type="ECO:0000256" key="2">
    <source>
        <dbReference type="ARBA" id="ARBA00022980"/>
    </source>
</evidence>
<evidence type="ECO:0000313" key="5">
    <source>
        <dbReference type="Proteomes" id="UP000322234"/>
    </source>
</evidence>
<proteinExistence type="inferred from homology"/>
<dbReference type="SUPFAM" id="SSF54189">
    <property type="entry name" value="Ribosomal proteins S24e, L23 and L15e"/>
    <property type="match status" value="1"/>
</dbReference>
<dbReference type="Gene3D" id="3.30.70.330">
    <property type="match status" value="1"/>
</dbReference>
<dbReference type="EMBL" id="VBQZ03000014">
    <property type="protein sequence ID" value="MXQ82841.1"/>
    <property type="molecule type" value="Genomic_DNA"/>
</dbReference>
<evidence type="ECO:0008006" key="6">
    <source>
        <dbReference type="Google" id="ProtNLM"/>
    </source>
</evidence>
<name>A0A6B0R1M2_9CETA</name>